<dbReference type="Proteomes" id="UP000094569">
    <property type="component" value="Unassembled WGS sequence"/>
</dbReference>
<dbReference type="EMBL" id="JXNT01000029">
    <property type="protein sequence ID" value="ODM14304.1"/>
    <property type="molecule type" value="Genomic_DNA"/>
</dbReference>
<dbReference type="AlphaFoldDB" id="A0A1E3B051"/>
<accession>A0A1E3B051</accession>
<keyword evidence="3" id="KW-1185">Reference proteome</keyword>
<reference evidence="2 3" key="1">
    <citation type="journal article" date="2016" name="BMC Genomics">
        <title>Comparative genomic and transcriptomic analyses of the Fuzhuan brick tea-fermentation fungus Aspergillus cristatus.</title>
        <authorList>
            <person name="Ge Y."/>
            <person name="Wang Y."/>
            <person name="Liu Y."/>
            <person name="Tan Y."/>
            <person name="Ren X."/>
            <person name="Zhang X."/>
            <person name="Hyde K.D."/>
            <person name="Liu Y."/>
            <person name="Liu Z."/>
        </authorList>
    </citation>
    <scope>NUCLEOTIDE SEQUENCE [LARGE SCALE GENOMIC DNA]</scope>
    <source>
        <strain evidence="2 3">GZAAS20.1005</strain>
    </source>
</reference>
<comment type="caution">
    <text evidence="2">The sequence shown here is derived from an EMBL/GenBank/DDBJ whole genome shotgun (WGS) entry which is preliminary data.</text>
</comment>
<sequence length="189" mass="20845">MLVLVDLEAEEVEAGRNSHGENVPIDGDSKKSSPAANKNLTLWFASLCTGTESIIGAGTTPTYPFLRCRLRRCCIQSFLQNTPLIFWVPCPVHSGNISPSLSASTGASTPARTRRFVGSRGQRSRQQHLPIFHLHFHVSQGEHSSAPSGHHQAAQVQPAHTQEQDREEDSSTDDFPSSEDELWESETQR</sequence>
<gene>
    <name evidence="2" type="ORF">SI65_10301</name>
</gene>
<feature type="compositionally biased region" description="Acidic residues" evidence="1">
    <location>
        <begin position="165"/>
        <end position="189"/>
    </location>
</feature>
<feature type="compositionally biased region" description="Basic residues" evidence="1">
    <location>
        <begin position="112"/>
        <end position="123"/>
    </location>
</feature>
<feature type="compositionally biased region" description="Polar residues" evidence="1">
    <location>
        <begin position="100"/>
        <end position="111"/>
    </location>
</feature>
<evidence type="ECO:0000313" key="3">
    <source>
        <dbReference type="Proteomes" id="UP000094569"/>
    </source>
</evidence>
<name>A0A1E3B051_ASPCR</name>
<organism evidence="2 3">
    <name type="scientific">Aspergillus cristatus</name>
    <name type="common">Chinese Fuzhuan brick tea-fermentation fungus</name>
    <name type="synonym">Eurotium cristatum</name>
    <dbReference type="NCBI Taxonomy" id="573508"/>
    <lineage>
        <taxon>Eukaryota</taxon>
        <taxon>Fungi</taxon>
        <taxon>Dikarya</taxon>
        <taxon>Ascomycota</taxon>
        <taxon>Pezizomycotina</taxon>
        <taxon>Eurotiomycetes</taxon>
        <taxon>Eurotiomycetidae</taxon>
        <taxon>Eurotiales</taxon>
        <taxon>Aspergillaceae</taxon>
        <taxon>Aspergillus</taxon>
        <taxon>Aspergillus subgen. Aspergillus</taxon>
    </lineage>
</organism>
<proteinExistence type="predicted"/>
<feature type="region of interest" description="Disordered" evidence="1">
    <location>
        <begin position="140"/>
        <end position="189"/>
    </location>
</feature>
<evidence type="ECO:0000256" key="1">
    <source>
        <dbReference type="SAM" id="MobiDB-lite"/>
    </source>
</evidence>
<dbReference type="VEuPathDB" id="FungiDB:SI65_10301"/>
<protein>
    <submittedName>
        <fullName evidence="2">Uncharacterized protein</fullName>
    </submittedName>
</protein>
<feature type="region of interest" description="Disordered" evidence="1">
    <location>
        <begin position="100"/>
        <end position="123"/>
    </location>
</feature>
<evidence type="ECO:0000313" key="2">
    <source>
        <dbReference type="EMBL" id="ODM14304.1"/>
    </source>
</evidence>